<protein>
    <submittedName>
        <fullName evidence="1">Uncharacterized protein</fullName>
    </submittedName>
</protein>
<dbReference type="AlphaFoldDB" id="A0A2K3LEE8"/>
<accession>A0A2K3LEE8</accession>
<feature type="non-terminal residue" evidence="1">
    <location>
        <position position="1"/>
    </location>
</feature>
<name>A0A2K3LEE8_TRIPR</name>
<comment type="caution">
    <text evidence="1">The sequence shown here is derived from an EMBL/GenBank/DDBJ whole genome shotgun (WGS) entry which is preliminary data.</text>
</comment>
<organism evidence="1 2">
    <name type="scientific">Trifolium pratense</name>
    <name type="common">Red clover</name>
    <dbReference type="NCBI Taxonomy" id="57577"/>
    <lineage>
        <taxon>Eukaryota</taxon>
        <taxon>Viridiplantae</taxon>
        <taxon>Streptophyta</taxon>
        <taxon>Embryophyta</taxon>
        <taxon>Tracheophyta</taxon>
        <taxon>Spermatophyta</taxon>
        <taxon>Magnoliopsida</taxon>
        <taxon>eudicotyledons</taxon>
        <taxon>Gunneridae</taxon>
        <taxon>Pentapetalae</taxon>
        <taxon>rosids</taxon>
        <taxon>fabids</taxon>
        <taxon>Fabales</taxon>
        <taxon>Fabaceae</taxon>
        <taxon>Papilionoideae</taxon>
        <taxon>50 kb inversion clade</taxon>
        <taxon>NPAAA clade</taxon>
        <taxon>Hologalegina</taxon>
        <taxon>IRL clade</taxon>
        <taxon>Trifolieae</taxon>
        <taxon>Trifolium</taxon>
    </lineage>
</organism>
<dbReference type="EMBL" id="ASHM01031478">
    <property type="protein sequence ID" value="PNX76918.1"/>
    <property type="molecule type" value="Genomic_DNA"/>
</dbReference>
<reference evidence="1 2" key="2">
    <citation type="journal article" date="2017" name="Front. Plant Sci.">
        <title>Gene Classification and Mining of Molecular Markers Useful in Red Clover (Trifolium pratense) Breeding.</title>
        <authorList>
            <person name="Istvanek J."/>
            <person name="Dluhosova J."/>
            <person name="Dluhos P."/>
            <person name="Patkova L."/>
            <person name="Nedelnik J."/>
            <person name="Repkova J."/>
        </authorList>
    </citation>
    <scope>NUCLEOTIDE SEQUENCE [LARGE SCALE GENOMIC DNA]</scope>
    <source>
        <strain evidence="2">cv. Tatra</strain>
        <tissue evidence="1">Young leaves</tissue>
    </source>
</reference>
<dbReference type="Proteomes" id="UP000236291">
    <property type="component" value="Unassembled WGS sequence"/>
</dbReference>
<gene>
    <name evidence="1" type="ORF">L195_g032877</name>
</gene>
<evidence type="ECO:0000313" key="1">
    <source>
        <dbReference type="EMBL" id="PNX76918.1"/>
    </source>
</evidence>
<sequence>LRGKQLEDRVDPVEVKFSCYDNDYVYGEYAKEVESHATAELERKW</sequence>
<proteinExistence type="predicted"/>
<evidence type="ECO:0000313" key="2">
    <source>
        <dbReference type="Proteomes" id="UP000236291"/>
    </source>
</evidence>
<reference evidence="1 2" key="1">
    <citation type="journal article" date="2014" name="Am. J. Bot.">
        <title>Genome assembly and annotation for red clover (Trifolium pratense; Fabaceae).</title>
        <authorList>
            <person name="Istvanek J."/>
            <person name="Jaros M."/>
            <person name="Krenek A."/>
            <person name="Repkova J."/>
        </authorList>
    </citation>
    <scope>NUCLEOTIDE SEQUENCE [LARGE SCALE GENOMIC DNA]</scope>
    <source>
        <strain evidence="2">cv. Tatra</strain>
        <tissue evidence="1">Young leaves</tissue>
    </source>
</reference>